<evidence type="ECO:0000259" key="1">
    <source>
        <dbReference type="PROSITE" id="PS50879"/>
    </source>
</evidence>
<reference evidence="2 3" key="1">
    <citation type="journal article" date="2023" name="G3 (Bethesda)">
        <title>A haplotype-resolved chromosome-scale genome for Quercus rubra L. provides insights into the genetics of adaptive traits for red oak species.</title>
        <authorList>
            <person name="Kapoor B."/>
            <person name="Jenkins J."/>
            <person name="Schmutz J."/>
            <person name="Zhebentyayeva T."/>
            <person name="Kuelheim C."/>
            <person name="Coggeshall M."/>
            <person name="Heim C."/>
            <person name="Lasky J.R."/>
            <person name="Leites L."/>
            <person name="Islam-Faridi N."/>
            <person name="Romero-Severson J."/>
            <person name="DeLeo V.L."/>
            <person name="Lucas S.M."/>
            <person name="Lazic D."/>
            <person name="Gailing O."/>
            <person name="Carlson J."/>
            <person name="Staton M."/>
        </authorList>
    </citation>
    <scope>NUCLEOTIDE SEQUENCE [LARGE SCALE GENOMIC DNA]</scope>
    <source>
        <strain evidence="2">Pseudo-F2</strain>
    </source>
</reference>
<dbReference type="CDD" id="cd06222">
    <property type="entry name" value="RNase_H_like"/>
    <property type="match status" value="1"/>
</dbReference>
<dbReference type="EMBL" id="JAXUIC010000011">
    <property type="protein sequence ID" value="KAK4564791.1"/>
    <property type="molecule type" value="Genomic_DNA"/>
</dbReference>
<dbReference type="SUPFAM" id="SSF56219">
    <property type="entry name" value="DNase I-like"/>
    <property type="match status" value="1"/>
</dbReference>
<feature type="domain" description="RNase H type-1" evidence="1">
    <location>
        <begin position="814"/>
        <end position="947"/>
    </location>
</feature>
<dbReference type="InterPro" id="IPR036397">
    <property type="entry name" value="RNaseH_sf"/>
</dbReference>
<dbReference type="Pfam" id="PF13456">
    <property type="entry name" value="RVT_3"/>
    <property type="match status" value="1"/>
</dbReference>
<proteinExistence type="predicted"/>
<dbReference type="InterPro" id="IPR036691">
    <property type="entry name" value="Endo/exonu/phosph_ase_sf"/>
</dbReference>
<evidence type="ECO:0000313" key="3">
    <source>
        <dbReference type="Proteomes" id="UP001324115"/>
    </source>
</evidence>
<name>A0AAN7E816_QUERU</name>
<dbReference type="PROSITE" id="PS50879">
    <property type="entry name" value="RNASE_H_1"/>
    <property type="match status" value="1"/>
</dbReference>
<dbReference type="Gene3D" id="3.30.420.10">
    <property type="entry name" value="Ribonuclease H-like superfamily/Ribonuclease H"/>
    <property type="match status" value="1"/>
</dbReference>
<dbReference type="InterPro" id="IPR012337">
    <property type="entry name" value="RNaseH-like_sf"/>
</dbReference>
<dbReference type="Pfam" id="PF13966">
    <property type="entry name" value="zf-RVT"/>
    <property type="match status" value="1"/>
</dbReference>
<dbReference type="PANTHER" id="PTHR33116">
    <property type="entry name" value="REVERSE TRANSCRIPTASE ZINC-BINDING DOMAIN-CONTAINING PROTEIN-RELATED-RELATED"/>
    <property type="match status" value="1"/>
</dbReference>
<sequence>MAINHRPAIFVVIETRVGGDRAAKIIDGLPFDGSITTDTIGYVGGLWILWKSEEVEILPLSPTEQEIHATVKMRSSNISWLLFAIYASPRLAERRILWDNLKTVAHLHNLPWLKIGDFNEVLCDDDKFGGNHDCLDECNMVDLGFAGPKFTWTNRRPISSLILERIEKCFANPVWRILYPEALVTHLPRTFSDHCPVLIELCRARVNHQNKPFRFQTMWLFHQDFPRVVQQAWTDKVLQDAILDFAFTSASGWWSRGLFAMRLKEFLIRDIVTKILVARIRPLLNRLVSLVQTAFVPNRRGTDNVLIAQELFHALDKKKGKMGFMAVKLDLEKAYDRLDRAEARECEAISDVLDKFCRESSQKISLDKSRIYFSSNVRNELKEEISERLGIRETNNIGKYLGFPLKHRGVPRNPYNFIVERVMNKLAGWKSKYLSFTGRAVLIKSVMSAILNHVMQGAVLPVHMCEKLDKINRDFLWGSTNERRKMHMVGWSKIVKPKDEGSLGIQEARAKNIALLSKLNWRMYHEQDALWAKVILKKYCANSRVRSRDPEKLPSSPIWKAINLGFSVFKKGIAWGIGNGARVNLWMDNWVSDLCDYQAWNWDLISFNLPQFIKDKIKAIPIQIYGNGRDTVMWKCSNNGEFNTNSAYRLAIQSEENAVQFSGQWLCLHGSIPVREVLAGKGINCVKLCPICKEQDESILHLLRDCVYARDLWRKLEVPLTQVSSFTEGFETWLKTNCLSGMKHKGTTPWCTLFIFMLWSLWKNRNHVVFENTIPNPRHDKVCLSQAKDYYYYISKAKQITPKIAIPVRWSKPIPGWFKLNTDGASLGNPGKAGSGGLIRDSEGRWVKGFSRSVGHATSVIAELWALRDGLKLAAQLGIGCLEVELDAKIIVEMLNNAENSNNTNLKFSSLLYGCRFLIANATQVRVTHIYKEMNQCADFLARKGCCLREDFVIFESSPSEELDKLLVADVNGLYCSRQIATTLASITGL</sequence>
<evidence type="ECO:0000313" key="2">
    <source>
        <dbReference type="EMBL" id="KAK4564791.1"/>
    </source>
</evidence>
<comment type="caution">
    <text evidence="2">The sequence shown here is derived from an EMBL/GenBank/DDBJ whole genome shotgun (WGS) entry which is preliminary data.</text>
</comment>
<dbReference type="GO" id="GO:0004523">
    <property type="term" value="F:RNA-DNA hybrid ribonuclease activity"/>
    <property type="evidence" value="ECO:0007669"/>
    <property type="project" value="InterPro"/>
</dbReference>
<accession>A0AAN7E816</accession>
<protein>
    <recommendedName>
        <fullName evidence="1">RNase H type-1 domain-containing protein</fullName>
    </recommendedName>
</protein>
<keyword evidence="3" id="KW-1185">Reference proteome</keyword>
<dbReference type="InterPro" id="IPR044730">
    <property type="entry name" value="RNase_H-like_dom_plant"/>
</dbReference>
<dbReference type="InterPro" id="IPR002156">
    <property type="entry name" value="RNaseH_domain"/>
</dbReference>
<organism evidence="2 3">
    <name type="scientific">Quercus rubra</name>
    <name type="common">Northern red oak</name>
    <name type="synonym">Quercus borealis</name>
    <dbReference type="NCBI Taxonomy" id="3512"/>
    <lineage>
        <taxon>Eukaryota</taxon>
        <taxon>Viridiplantae</taxon>
        <taxon>Streptophyta</taxon>
        <taxon>Embryophyta</taxon>
        <taxon>Tracheophyta</taxon>
        <taxon>Spermatophyta</taxon>
        <taxon>Magnoliopsida</taxon>
        <taxon>eudicotyledons</taxon>
        <taxon>Gunneridae</taxon>
        <taxon>Pentapetalae</taxon>
        <taxon>rosids</taxon>
        <taxon>fabids</taxon>
        <taxon>Fagales</taxon>
        <taxon>Fagaceae</taxon>
        <taxon>Quercus</taxon>
    </lineage>
</organism>
<dbReference type="GO" id="GO:0003676">
    <property type="term" value="F:nucleic acid binding"/>
    <property type="evidence" value="ECO:0007669"/>
    <property type="project" value="InterPro"/>
</dbReference>
<gene>
    <name evidence="2" type="ORF">RGQ29_006740</name>
</gene>
<dbReference type="Gene3D" id="3.60.10.10">
    <property type="entry name" value="Endonuclease/exonuclease/phosphatase"/>
    <property type="match status" value="1"/>
</dbReference>
<dbReference type="AlphaFoldDB" id="A0AAN7E816"/>
<dbReference type="PANTHER" id="PTHR33116:SF70">
    <property type="entry name" value="NON-LTR RETROELEMENT REVERSE TRANSCRIPTASE-LIKE PROTEIN"/>
    <property type="match status" value="1"/>
</dbReference>
<dbReference type="InterPro" id="IPR026960">
    <property type="entry name" value="RVT-Znf"/>
</dbReference>
<dbReference type="SUPFAM" id="SSF53098">
    <property type="entry name" value="Ribonuclease H-like"/>
    <property type="match status" value="1"/>
</dbReference>
<dbReference type="Proteomes" id="UP001324115">
    <property type="component" value="Unassembled WGS sequence"/>
</dbReference>